<sequence>MSRRFRQTALKSEAKHMRHIHIVGIGTGNPEHLTVQAINALNSADVILIPSKGAAKSELADVRRDICQRYVTNPATRYVDYDVPSRQMADRRYVRSVDEWHDAISATYERLFLEHLTESQSAAFLVWGDPGLYDSTLRILERVVGRGKVVIDYSVIPGITSIQALTASHRIPLNLVGKPVQITTGRRLAESFPGIAETAVVMLDGEQAFSKIDDPDAHIYWGAYLGTKDEIIIAGRLAEVSERILATRAEARARHGWIMDIYLMRKGRDFDDLE</sequence>
<dbReference type="InterPro" id="IPR035996">
    <property type="entry name" value="4pyrrol_Methylase_sf"/>
</dbReference>
<dbReference type="PIRSF" id="PIRSF036525">
    <property type="entry name" value="CobF"/>
    <property type="match status" value="1"/>
</dbReference>
<dbReference type="Gene3D" id="3.40.1010.10">
    <property type="entry name" value="Cobalt-precorrin-4 Transmethylase, Domain 1"/>
    <property type="match status" value="1"/>
</dbReference>
<dbReference type="Pfam" id="PF00590">
    <property type="entry name" value="TP_methylase"/>
    <property type="match status" value="1"/>
</dbReference>
<evidence type="ECO:0000256" key="1">
    <source>
        <dbReference type="ARBA" id="ARBA00004953"/>
    </source>
</evidence>
<evidence type="ECO:0000313" key="9">
    <source>
        <dbReference type="Proteomes" id="UP000390335"/>
    </source>
</evidence>
<gene>
    <name evidence="8" type="primary">cobF</name>
    <name evidence="8" type="ORF">RsS93_20080</name>
</gene>
<dbReference type="InterPro" id="IPR014777">
    <property type="entry name" value="4pyrrole_Mease_sub1"/>
</dbReference>
<feature type="domain" description="Tetrapyrrole methylase" evidence="7">
    <location>
        <begin position="20"/>
        <end position="240"/>
    </location>
</feature>
<dbReference type="PANTHER" id="PTHR43467">
    <property type="entry name" value="COBALT-PRECORRIN-2 C(20)-METHYLTRANSFERASE"/>
    <property type="match status" value="1"/>
</dbReference>
<evidence type="ECO:0000256" key="4">
    <source>
        <dbReference type="ARBA" id="ARBA00022679"/>
    </source>
</evidence>
<dbReference type="EMBL" id="BLAJ01000002">
    <property type="protein sequence ID" value="GES49394.1"/>
    <property type="molecule type" value="Genomic_DNA"/>
</dbReference>
<keyword evidence="4 6" id="KW-0808">Transferase</keyword>
<evidence type="ECO:0000256" key="6">
    <source>
        <dbReference type="PIRNR" id="PIRNR036525"/>
    </source>
</evidence>
<dbReference type="Proteomes" id="UP000390335">
    <property type="component" value="Unassembled WGS sequence"/>
</dbReference>
<evidence type="ECO:0000256" key="5">
    <source>
        <dbReference type="ARBA" id="ARBA00022691"/>
    </source>
</evidence>
<accession>A0ABQ0Z1L9</accession>
<comment type="catalytic activity">
    <reaction evidence="6">
        <text>precorrin-5 + S-adenosyl-L-methionine + H2O = precorrin-6A + acetate + S-adenosyl-L-homocysteine + 2 H(+)</text>
        <dbReference type="Rhea" id="RHEA:18261"/>
        <dbReference type="ChEBI" id="CHEBI:15377"/>
        <dbReference type="ChEBI" id="CHEBI:15378"/>
        <dbReference type="ChEBI" id="CHEBI:30089"/>
        <dbReference type="ChEBI" id="CHEBI:57856"/>
        <dbReference type="ChEBI" id="CHEBI:59789"/>
        <dbReference type="ChEBI" id="CHEBI:77871"/>
        <dbReference type="ChEBI" id="CHEBI:77872"/>
        <dbReference type="EC" id="2.1.1.152"/>
    </reaction>
</comment>
<keyword evidence="9" id="KW-1185">Reference proteome</keyword>
<name>A0ABQ0Z1L9_9HYPH</name>
<evidence type="ECO:0000259" key="7">
    <source>
        <dbReference type="Pfam" id="PF00590"/>
    </source>
</evidence>
<dbReference type="InterPro" id="IPR012797">
    <property type="entry name" value="CobF"/>
</dbReference>
<comment type="function">
    <text evidence="6">Catalyzes the methylation of C-1 in precorrin-5 and the subsequent extrusion of acetic acid from the resulting intermediate to form cobalt-precorrin-6A.</text>
</comment>
<evidence type="ECO:0000256" key="3">
    <source>
        <dbReference type="ARBA" id="ARBA00022603"/>
    </source>
</evidence>
<keyword evidence="3 6" id="KW-0489">Methyltransferase</keyword>
<keyword evidence="2" id="KW-0169">Cobalamin biosynthesis</keyword>
<dbReference type="Gene3D" id="3.30.950.10">
    <property type="entry name" value="Methyltransferase, Cobalt-precorrin-4 Transmethylase, Domain 2"/>
    <property type="match status" value="1"/>
</dbReference>
<comment type="pathway">
    <text evidence="1">Cofactor biosynthesis; adenosylcobalamin biosynthesis.</text>
</comment>
<dbReference type="InterPro" id="IPR014776">
    <property type="entry name" value="4pyrrole_Mease_sub2"/>
</dbReference>
<proteinExistence type="predicted"/>
<reference evidence="8 9" key="1">
    <citation type="journal article" date="2020" name="Genome Biol. Evol.">
        <title>Rhizobium dioscoreae sp. nov., a plant growth-promoting bacterium isolated from yam (Dioscorea species).</title>
        <authorList>
            <person name="Ouyabe M."/>
            <person name="Tanaka N."/>
            <person name="Shiwa Y."/>
            <person name="Fujita N."/>
            <person name="Kikuno H."/>
            <person name="Babil P."/>
            <person name="Shiwachi H."/>
        </authorList>
    </citation>
    <scope>NUCLEOTIDE SEQUENCE [LARGE SCALE GENOMIC DNA]</scope>
    <source>
        <strain evidence="8 9">S-93</strain>
    </source>
</reference>
<organism evidence="8 9">
    <name type="scientific">Rhizobium dioscoreae</name>
    <dbReference type="NCBI Taxonomy" id="2653122"/>
    <lineage>
        <taxon>Bacteria</taxon>
        <taxon>Pseudomonadati</taxon>
        <taxon>Pseudomonadota</taxon>
        <taxon>Alphaproteobacteria</taxon>
        <taxon>Hyphomicrobiales</taxon>
        <taxon>Rhizobiaceae</taxon>
        <taxon>Rhizobium/Agrobacterium group</taxon>
        <taxon>Rhizobium</taxon>
    </lineage>
</organism>
<dbReference type="NCBIfam" id="TIGR02434">
    <property type="entry name" value="CobF"/>
    <property type="match status" value="1"/>
</dbReference>
<dbReference type="SUPFAM" id="SSF53790">
    <property type="entry name" value="Tetrapyrrole methylase"/>
    <property type="match status" value="1"/>
</dbReference>
<dbReference type="CDD" id="cd11643">
    <property type="entry name" value="Precorrin-6A-synthase"/>
    <property type="match status" value="1"/>
</dbReference>
<evidence type="ECO:0000313" key="8">
    <source>
        <dbReference type="EMBL" id="GES49394.1"/>
    </source>
</evidence>
<dbReference type="EC" id="2.1.1.152" evidence="6"/>
<keyword evidence="5 6" id="KW-0949">S-adenosyl-L-methionine</keyword>
<evidence type="ECO:0000256" key="2">
    <source>
        <dbReference type="ARBA" id="ARBA00022573"/>
    </source>
</evidence>
<comment type="caution">
    <text evidence="8">The sequence shown here is derived from an EMBL/GenBank/DDBJ whole genome shotgun (WGS) entry which is preliminary data.</text>
</comment>
<dbReference type="PANTHER" id="PTHR43467:SF1">
    <property type="entry name" value="PRECORRIN-6A SYNTHASE [DEACETYLATING]"/>
    <property type="match status" value="1"/>
</dbReference>
<protein>
    <recommendedName>
        <fullName evidence="6">Precorrin-6A synthase [deacetylating]</fullName>
        <ecNumber evidence="6">2.1.1.152</ecNumber>
    </recommendedName>
</protein>
<dbReference type="InterPro" id="IPR000878">
    <property type="entry name" value="4pyrrol_Mease"/>
</dbReference>